<dbReference type="PROSITE" id="PS50025">
    <property type="entry name" value="LAM_G_DOMAIN"/>
    <property type="match status" value="2"/>
</dbReference>
<keyword evidence="7" id="KW-0130">Cell adhesion</keyword>
<comment type="caution">
    <text evidence="13">Lacks conserved residue(s) required for the propagation of feature annotation.</text>
</comment>
<dbReference type="InterPro" id="IPR000152">
    <property type="entry name" value="EGF-type_Asp/Asn_hydroxyl_site"/>
</dbReference>
<keyword evidence="2 13" id="KW-0245">EGF-like domain</keyword>
<dbReference type="GO" id="GO:0007156">
    <property type="term" value="P:homophilic cell adhesion via plasma membrane adhesion molecules"/>
    <property type="evidence" value="ECO:0007669"/>
    <property type="project" value="InterPro"/>
</dbReference>
<feature type="transmembrane region" description="Helical" evidence="15">
    <location>
        <begin position="1562"/>
        <end position="1582"/>
    </location>
</feature>
<dbReference type="Pfam" id="PF00028">
    <property type="entry name" value="Cadherin"/>
    <property type="match status" value="5"/>
</dbReference>
<feature type="domain" description="Cadherin" evidence="18">
    <location>
        <begin position="425"/>
        <end position="526"/>
    </location>
</feature>
<dbReference type="FunFam" id="2.60.40.60:FF:000035">
    <property type="entry name" value="Protocadherin Fat 3"/>
    <property type="match status" value="1"/>
</dbReference>
<dbReference type="Gene3D" id="2.10.25.10">
    <property type="entry name" value="Laminin"/>
    <property type="match status" value="3"/>
</dbReference>
<feature type="domain" description="Laminin G" evidence="16">
    <location>
        <begin position="1039"/>
        <end position="1240"/>
    </location>
</feature>
<dbReference type="InterPro" id="IPR020894">
    <property type="entry name" value="Cadherin_CS"/>
</dbReference>
<dbReference type="InterPro" id="IPR002126">
    <property type="entry name" value="Cadherin-like_dom"/>
</dbReference>
<dbReference type="Gene3D" id="2.60.120.200">
    <property type="match status" value="2"/>
</dbReference>
<keyword evidence="6 12" id="KW-0106">Calcium</keyword>
<dbReference type="CDD" id="cd00110">
    <property type="entry name" value="LamG"/>
    <property type="match status" value="2"/>
</dbReference>
<dbReference type="FunFam" id="2.10.25.10:FF:000765">
    <property type="entry name" value="neural-cadherin-like isoform X2"/>
    <property type="match status" value="1"/>
</dbReference>
<dbReference type="EMBL" id="JAAKFY010000007">
    <property type="protein sequence ID" value="KAF3854520.1"/>
    <property type="molecule type" value="Genomic_DNA"/>
</dbReference>
<sequence length="1811" mass="199353">MPVRFYLSPNREDGTASILVSEPLDYETTPVFSLRVRAQNVAAVPLAAFTTVYINITDVNDNVPFFTSSIYEASVTEGAQIGTSVLQVSAHDKDLGLNGEITYSLLIDSSGDHHLFRIDPTLGTIYTEAVFDHTAYVRVFISDVNDNKPVFAQRLYEVGVDENADVGLAVVTVSANDEDEGANAKLRYQITSGNKGGVFDIEPEVGTIFIAQPLDYEQQKRYKLLVLASDGKWEDYAAVVVTVVNKNDEAPVFSMNEYYGSVTEELDGSPVFVLQVTANDPDKDADQGAIRYSIHGQGAESHFMINDITGEMYAQRTMDREQRAVWRFVVMATDEEGEGLTGFTDVIINVWDINDNSPAFTCAPDNCHSSVVENSPPGTFVVAESHRLVLEARDGGGMTGSATATIVVTDINDHMPKFREDRCGARVPESTEVDAPILELSAVDPDAGTYGQLAFSVVAGDPEQRFYIVSHRLEQTGTLRLKKKLDFEKQGEQRFNLTIKVEDSDFSSLIHCQVLVQDENDNAPAFNPTSHLLTPLPEDVTVGTTVIQLTATDSDSGPNGEVLYSVLPQSDPHGHFTVSRDGVVTVARPLDRETVAGYELVVMATDRGTPAHTGSVTVHLPLLDLNDNGPELETAYAPVLWENSPAPQVVRLSGGSTLLHVVDRDSPEHGPPFRLSLPSLYSTDFHLQDHGNGSATLTALRRFDRERQSEFHLPVIMIDSGDPPMTATNTLTITIGDLNDNAHQAGEKDVYVHSRKGRMANAALGKVYAPDPDDWDNKTYTLETSAANRLLPLNSSSAFLRYFSLNQSSGMLTLRQDTPAGSYWLRVGCLMVCGPTCSQGSEFMSGIWRKRPSCRPPRCREILSTLTSRRSRLETFWDFLSETLSVKSGSINIFSIADSQEETVDVHFYVLTDNGYLRPEKLHAVLAAHKKKLQSVLRVNVSQVQIDECVRTDCRTSGGCSTQLSIGDSPTLVDSGALSLVSVKVTSSAVCGCVAREMTHQPCASYLSKPCLNGGTCVDTQSGYRCHCPPQLEGPDCQQTRLSFLGNGYAWFPPIRPCFDSHLSLEFMTEEDDGLLLYAGPLATLLPGEEEDYMAIELIGGTPSLKINHGSGTLVLQLTNNVGVTDRRWHRLDVRSNSKEVRLTLDRCSSAIIMETEGVDSWAMTEDRSSCEIRGVTPNRDKYLNGSHVLQLGGVNQNISYEYPQLQHKHYTGCIRNLLLDSKLYDLGSPAESSNTVPGCSLIDDHCTDMEPLSSCGKRGHCHGEWGSFSCLCEPGFTGPQCDQAAPEFSFDIRSHVQFQLLWSLPARRTRVQVGVRTRAAAGVIFSLLSQEQNEYLRLEVFQGLLAVFYNLGDGDYNLTLPHHRLSDGEWHEVELDRYGREFTLRLDGGGGRREVTASPGRSHEIIIDPSAVMLGNSFPSGHNRSFLGCLRDVRFNSRSLPLGEEPPSDGLQVVTLQGVSAGCSSDACRNHHCSPPLVCVDLWRHHECRCPPGHITKESSLGKVCVYTLCASRPCRHGTCVAHSPSRYTCRCSEGYKGRHCEVTLAMFHNVDGNSLSLSSMFAISICVLAFLVLMLGLFLYSCWRRHKGLKEGVYHVSAHHGEWEDIRENVLNYDEEGGGEQDQNAFNMVELQRSLQPSPAQSLRYSYPQSIISYPQTKLPQDNNKKGVSNGNGSAAIALRLAFPPSETETLPSPLPFRRSHKTLSFSSQDLARYLCEVIRDMEQPGELGTMTTPRRPNGKERGLAAVRSLSSLSAAQGSEVRVQAQSARMDRFKTLRAVVSDLRGDSKTPEGKKDKLKESRGQLNCEKS</sequence>
<feature type="disulfide bond" evidence="13">
    <location>
        <begin position="1273"/>
        <end position="1282"/>
    </location>
</feature>
<feature type="disulfide bond" evidence="13">
    <location>
        <begin position="1028"/>
        <end position="1037"/>
    </location>
</feature>
<evidence type="ECO:0000256" key="4">
    <source>
        <dbReference type="ARBA" id="ARBA00022729"/>
    </source>
</evidence>
<proteinExistence type="predicted"/>
<keyword evidence="3 15" id="KW-0812">Transmembrane</keyword>
<dbReference type="PANTHER" id="PTHR24027">
    <property type="entry name" value="CADHERIN-23"/>
    <property type="match status" value="1"/>
</dbReference>
<evidence type="ECO:0000256" key="13">
    <source>
        <dbReference type="PROSITE-ProRule" id="PRU00076"/>
    </source>
</evidence>
<dbReference type="FunFam" id="2.60.40.60:FF:000024">
    <property type="entry name" value="FAT atypical cadherin 3"/>
    <property type="match status" value="1"/>
</dbReference>
<evidence type="ECO:0000256" key="15">
    <source>
        <dbReference type="SAM" id="Phobius"/>
    </source>
</evidence>
<dbReference type="GO" id="GO:0034332">
    <property type="term" value="P:adherens junction organization"/>
    <property type="evidence" value="ECO:0007669"/>
    <property type="project" value="TreeGrafter"/>
</dbReference>
<name>A0A7J5YYH1_DISMA</name>
<evidence type="ECO:0000259" key="16">
    <source>
        <dbReference type="PROSITE" id="PS50025"/>
    </source>
</evidence>
<dbReference type="GO" id="GO:0044331">
    <property type="term" value="P:cell-cell adhesion mediated by cadherin"/>
    <property type="evidence" value="ECO:0007669"/>
    <property type="project" value="TreeGrafter"/>
</dbReference>
<evidence type="ECO:0000256" key="9">
    <source>
        <dbReference type="ARBA" id="ARBA00023136"/>
    </source>
</evidence>
<dbReference type="GO" id="GO:0045296">
    <property type="term" value="F:cadherin binding"/>
    <property type="evidence" value="ECO:0007669"/>
    <property type="project" value="TreeGrafter"/>
</dbReference>
<dbReference type="SUPFAM" id="SSF57196">
    <property type="entry name" value="EGF/Laminin"/>
    <property type="match status" value="1"/>
</dbReference>
<feature type="domain" description="Cadherin" evidence="18">
    <location>
        <begin position="5"/>
        <end position="66"/>
    </location>
</feature>
<comment type="caution">
    <text evidence="19">The sequence shown here is derived from an EMBL/GenBank/DDBJ whole genome shotgun (WGS) entry which is preliminary data.</text>
</comment>
<evidence type="ECO:0000256" key="11">
    <source>
        <dbReference type="ARBA" id="ARBA00023180"/>
    </source>
</evidence>
<evidence type="ECO:0000256" key="7">
    <source>
        <dbReference type="ARBA" id="ARBA00022889"/>
    </source>
</evidence>
<evidence type="ECO:0000256" key="1">
    <source>
        <dbReference type="ARBA" id="ARBA00004167"/>
    </source>
</evidence>
<comment type="subcellular location">
    <subcellularLocation>
        <location evidence="1">Membrane</location>
        <topology evidence="1">Single-pass membrane protein</topology>
    </subcellularLocation>
</comment>
<keyword evidence="20" id="KW-1185">Reference proteome</keyword>
<feature type="compositionally biased region" description="Basic and acidic residues" evidence="14">
    <location>
        <begin position="1785"/>
        <end position="1811"/>
    </location>
</feature>
<dbReference type="Pfam" id="PF02210">
    <property type="entry name" value="Laminin_G_2"/>
    <property type="match status" value="2"/>
</dbReference>
<dbReference type="GO" id="GO:0005509">
    <property type="term" value="F:calcium ion binding"/>
    <property type="evidence" value="ECO:0007669"/>
    <property type="project" value="UniProtKB-UniRule"/>
</dbReference>
<dbReference type="FunFam" id="2.10.25.10:FF:000562">
    <property type="entry name" value="Neural-cadherin"/>
    <property type="match status" value="1"/>
</dbReference>
<evidence type="ECO:0000256" key="5">
    <source>
        <dbReference type="ARBA" id="ARBA00022737"/>
    </source>
</evidence>
<keyword evidence="11" id="KW-0325">Glycoprotein</keyword>
<dbReference type="FunFam" id="2.60.40.60:FF:000119">
    <property type="entry name" value="neural-cadherin isoform X1"/>
    <property type="match status" value="1"/>
</dbReference>
<dbReference type="PROSITE" id="PS01186">
    <property type="entry name" value="EGF_2"/>
    <property type="match status" value="2"/>
</dbReference>
<dbReference type="PROSITE" id="PS00010">
    <property type="entry name" value="ASX_HYDROXYL"/>
    <property type="match status" value="1"/>
</dbReference>
<feature type="disulfide bond" evidence="13">
    <location>
        <begin position="1511"/>
        <end position="1521"/>
    </location>
</feature>
<dbReference type="SMART" id="SM00181">
    <property type="entry name" value="EGF"/>
    <property type="match status" value="4"/>
</dbReference>
<dbReference type="SUPFAM" id="SSF49899">
    <property type="entry name" value="Concanavalin A-like lectins/glucanases"/>
    <property type="match status" value="2"/>
</dbReference>
<organism evidence="19 20">
    <name type="scientific">Dissostichus mawsoni</name>
    <name type="common">Antarctic cod</name>
    <dbReference type="NCBI Taxonomy" id="36200"/>
    <lineage>
        <taxon>Eukaryota</taxon>
        <taxon>Metazoa</taxon>
        <taxon>Chordata</taxon>
        <taxon>Craniata</taxon>
        <taxon>Vertebrata</taxon>
        <taxon>Euteleostomi</taxon>
        <taxon>Actinopterygii</taxon>
        <taxon>Neopterygii</taxon>
        <taxon>Teleostei</taxon>
        <taxon>Neoteleostei</taxon>
        <taxon>Acanthomorphata</taxon>
        <taxon>Eupercaria</taxon>
        <taxon>Perciformes</taxon>
        <taxon>Notothenioidei</taxon>
        <taxon>Nototheniidae</taxon>
        <taxon>Dissostichus</taxon>
    </lineage>
</organism>
<dbReference type="InterPro" id="IPR056370">
    <property type="entry name" value="Shg-like_Ig-like"/>
</dbReference>
<dbReference type="InterPro" id="IPR013320">
    <property type="entry name" value="ConA-like_dom_sf"/>
</dbReference>
<dbReference type="InterPro" id="IPR039808">
    <property type="entry name" value="Cadherin"/>
</dbReference>
<dbReference type="InterPro" id="IPR000742">
    <property type="entry name" value="EGF"/>
</dbReference>
<dbReference type="PRINTS" id="PR00205">
    <property type="entry name" value="CADHERIN"/>
</dbReference>
<evidence type="ECO:0000256" key="8">
    <source>
        <dbReference type="ARBA" id="ARBA00022989"/>
    </source>
</evidence>
<reference evidence="19 20" key="1">
    <citation type="submission" date="2020-03" db="EMBL/GenBank/DDBJ databases">
        <title>Dissostichus mawsoni Genome sequencing and assembly.</title>
        <authorList>
            <person name="Park H."/>
        </authorList>
    </citation>
    <scope>NUCLEOTIDE SEQUENCE [LARGE SCALE GENOMIC DNA]</scope>
    <source>
        <strain evidence="19">DM0001</strain>
        <tissue evidence="19">Muscle</tissue>
    </source>
</reference>
<keyword evidence="9 15" id="KW-0472">Membrane</keyword>
<feature type="domain" description="EGF-like" evidence="17">
    <location>
        <begin position="1243"/>
        <end position="1283"/>
    </location>
</feature>
<dbReference type="SUPFAM" id="SSF49313">
    <property type="entry name" value="Cadherin-like"/>
    <property type="match status" value="9"/>
</dbReference>
<evidence type="ECO:0000256" key="10">
    <source>
        <dbReference type="ARBA" id="ARBA00023157"/>
    </source>
</evidence>
<dbReference type="GO" id="GO:0016339">
    <property type="term" value="P:calcium-dependent cell-cell adhesion via plasma membrane cell adhesion molecules"/>
    <property type="evidence" value="ECO:0007669"/>
    <property type="project" value="TreeGrafter"/>
</dbReference>
<keyword evidence="8 15" id="KW-1133">Transmembrane helix</keyword>
<dbReference type="Pfam" id="PF24811">
    <property type="entry name" value="Ig_Shg"/>
    <property type="match status" value="1"/>
</dbReference>
<feature type="domain" description="Cadherin" evidence="18">
    <location>
        <begin position="536"/>
        <end position="632"/>
    </location>
</feature>
<dbReference type="FunFam" id="2.60.120.200:FF:000040">
    <property type="entry name" value="neural-cadherin isoform X1"/>
    <property type="match status" value="1"/>
</dbReference>
<accession>A0A7J5YYH1</accession>
<feature type="domain" description="Cadherin" evidence="18">
    <location>
        <begin position="384"/>
        <end position="418"/>
    </location>
</feature>
<dbReference type="SMART" id="SM00282">
    <property type="entry name" value="LamG"/>
    <property type="match status" value="2"/>
</dbReference>
<dbReference type="GO" id="GO:0008013">
    <property type="term" value="F:beta-catenin binding"/>
    <property type="evidence" value="ECO:0007669"/>
    <property type="project" value="TreeGrafter"/>
</dbReference>
<dbReference type="PANTHER" id="PTHR24027:SF432">
    <property type="entry name" value="EGF-LIKE DOMAIN-CONTAINING PROTEIN"/>
    <property type="match status" value="1"/>
</dbReference>
<dbReference type="FunFam" id="2.60.120.200:FF:000215">
    <property type="entry name" value="Si:dkey-22o22.2"/>
    <property type="match status" value="1"/>
</dbReference>
<feature type="domain" description="Cadherin" evidence="18">
    <location>
        <begin position="67"/>
        <end position="132"/>
    </location>
</feature>
<evidence type="ECO:0000256" key="14">
    <source>
        <dbReference type="SAM" id="MobiDB-lite"/>
    </source>
</evidence>
<dbReference type="InterPro" id="IPR001881">
    <property type="entry name" value="EGF-like_Ca-bd_dom"/>
</dbReference>
<protein>
    <recommendedName>
        <fullName evidence="21">Neural-cadherin</fullName>
    </recommendedName>
</protein>
<feature type="non-terminal residue" evidence="19">
    <location>
        <position position="1811"/>
    </location>
</feature>
<feature type="domain" description="EGF-like" evidence="17">
    <location>
        <begin position="1507"/>
        <end position="1543"/>
    </location>
</feature>
<evidence type="ECO:0000313" key="20">
    <source>
        <dbReference type="Proteomes" id="UP000518266"/>
    </source>
</evidence>
<evidence type="ECO:0008006" key="21">
    <source>
        <dbReference type="Google" id="ProtNLM"/>
    </source>
</evidence>
<evidence type="ECO:0000259" key="17">
    <source>
        <dbReference type="PROSITE" id="PS50026"/>
    </source>
</evidence>
<evidence type="ECO:0000256" key="3">
    <source>
        <dbReference type="ARBA" id="ARBA00022692"/>
    </source>
</evidence>
<keyword evidence="4" id="KW-0732">Signal</keyword>
<evidence type="ECO:0000256" key="2">
    <source>
        <dbReference type="ARBA" id="ARBA00022536"/>
    </source>
</evidence>
<evidence type="ECO:0000313" key="19">
    <source>
        <dbReference type="EMBL" id="KAF3854520.1"/>
    </source>
</evidence>
<dbReference type="GO" id="GO:0005912">
    <property type="term" value="C:adherens junction"/>
    <property type="evidence" value="ECO:0007669"/>
    <property type="project" value="TreeGrafter"/>
</dbReference>
<feature type="domain" description="Cadherin" evidence="18">
    <location>
        <begin position="152"/>
        <end position="253"/>
    </location>
</feature>
<dbReference type="CDD" id="cd11304">
    <property type="entry name" value="Cadherin_repeat"/>
    <property type="match status" value="6"/>
</dbReference>
<dbReference type="InterPro" id="IPR001791">
    <property type="entry name" value="Laminin_G"/>
</dbReference>
<dbReference type="GO" id="GO:0016477">
    <property type="term" value="P:cell migration"/>
    <property type="evidence" value="ECO:0007669"/>
    <property type="project" value="TreeGrafter"/>
</dbReference>
<dbReference type="SMART" id="SM00179">
    <property type="entry name" value="EGF_CA"/>
    <property type="match status" value="4"/>
</dbReference>
<evidence type="ECO:0000256" key="12">
    <source>
        <dbReference type="PROSITE-ProRule" id="PRU00043"/>
    </source>
</evidence>
<dbReference type="GO" id="GO:0016342">
    <property type="term" value="C:catenin complex"/>
    <property type="evidence" value="ECO:0007669"/>
    <property type="project" value="TreeGrafter"/>
</dbReference>
<keyword evidence="5" id="KW-0677">Repeat</keyword>
<dbReference type="Proteomes" id="UP000518266">
    <property type="component" value="Unassembled WGS sequence"/>
</dbReference>
<dbReference type="Gene3D" id="2.60.40.60">
    <property type="entry name" value="Cadherins"/>
    <property type="match status" value="8"/>
</dbReference>
<dbReference type="FunFam" id="2.60.40.60:FF:000033">
    <property type="entry name" value="FAT atypical cadherin 1"/>
    <property type="match status" value="1"/>
</dbReference>
<dbReference type="PROSITE" id="PS00022">
    <property type="entry name" value="EGF_1"/>
    <property type="match status" value="3"/>
</dbReference>
<evidence type="ECO:0000259" key="18">
    <source>
        <dbReference type="PROSITE" id="PS50268"/>
    </source>
</evidence>
<dbReference type="OrthoDB" id="6252479at2759"/>
<dbReference type="PROSITE" id="PS00232">
    <property type="entry name" value="CADHERIN_1"/>
    <property type="match status" value="5"/>
</dbReference>
<feature type="domain" description="EGF-like" evidence="17">
    <location>
        <begin position="999"/>
        <end position="1038"/>
    </location>
</feature>
<dbReference type="GO" id="GO:0000902">
    <property type="term" value="P:cell morphogenesis"/>
    <property type="evidence" value="ECO:0007669"/>
    <property type="project" value="TreeGrafter"/>
</dbReference>
<feature type="domain" description="EGF-like" evidence="17">
    <location>
        <begin position="1465"/>
        <end position="1501"/>
    </location>
</feature>
<dbReference type="GO" id="GO:0007043">
    <property type="term" value="P:cell-cell junction assembly"/>
    <property type="evidence" value="ECO:0007669"/>
    <property type="project" value="TreeGrafter"/>
</dbReference>
<gene>
    <name evidence="19" type="ORF">F7725_022575</name>
</gene>
<feature type="region of interest" description="Disordered" evidence="14">
    <location>
        <begin position="1784"/>
        <end position="1811"/>
    </location>
</feature>
<dbReference type="Pfam" id="PF00008">
    <property type="entry name" value="EGF"/>
    <property type="match status" value="2"/>
</dbReference>
<dbReference type="PROSITE" id="PS50268">
    <property type="entry name" value="CADHERIN_2"/>
    <property type="match status" value="8"/>
</dbReference>
<dbReference type="CDD" id="cd00054">
    <property type="entry name" value="EGF_CA"/>
    <property type="match status" value="3"/>
</dbReference>
<keyword evidence="10 13" id="KW-1015">Disulfide bond</keyword>
<feature type="disulfide bond" evidence="13">
    <location>
        <begin position="1533"/>
        <end position="1542"/>
    </location>
</feature>
<dbReference type="InterPro" id="IPR015919">
    <property type="entry name" value="Cadherin-like_sf"/>
</dbReference>
<feature type="domain" description="Cadherin" evidence="18">
    <location>
        <begin position="254"/>
        <end position="360"/>
    </location>
</feature>
<dbReference type="SMART" id="SM00112">
    <property type="entry name" value="CA"/>
    <property type="match status" value="7"/>
</dbReference>
<feature type="domain" description="Cadherin" evidence="18">
    <location>
        <begin position="632"/>
        <end position="751"/>
    </location>
</feature>
<feature type="domain" description="Laminin G" evidence="16">
    <location>
        <begin position="1286"/>
        <end position="1464"/>
    </location>
</feature>
<evidence type="ECO:0000256" key="6">
    <source>
        <dbReference type="ARBA" id="ARBA00022837"/>
    </source>
</evidence>
<dbReference type="PROSITE" id="PS50026">
    <property type="entry name" value="EGF_3"/>
    <property type="match status" value="4"/>
</dbReference>